<name>A0A101FRT5_9EURY</name>
<dbReference type="AlphaFoldDB" id="A0A101FRT5"/>
<organism evidence="1 2">
    <name type="scientific">Methanothrix harundinacea</name>
    <dbReference type="NCBI Taxonomy" id="301375"/>
    <lineage>
        <taxon>Archaea</taxon>
        <taxon>Methanobacteriati</taxon>
        <taxon>Methanobacteriota</taxon>
        <taxon>Stenosarchaea group</taxon>
        <taxon>Methanomicrobia</taxon>
        <taxon>Methanotrichales</taxon>
        <taxon>Methanotrichaceae</taxon>
        <taxon>Methanothrix</taxon>
    </lineage>
</organism>
<dbReference type="Proteomes" id="UP000057043">
    <property type="component" value="Unassembled WGS sequence"/>
</dbReference>
<gene>
    <name evidence="1" type="ORF">XD72_2327</name>
</gene>
<dbReference type="EMBL" id="LGFT01000090">
    <property type="protein sequence ID" value="KUK43296.1"/>
    <property type="molecule type" value="Genomic_DNA"/>
</dbReference>
<protein>
    <submittedName>
        <fullName evidence="1">Uncharacterized protein</fullName>
    </submittedName>
</protein>
<evidence type="ECO:0000313" key="1">
    <source>
        <dbReference type="EMBL" id="KUK43296.1"/>
    </source>
</evidence>
<evidence type="ECO:0000313" key="2">
    <source>
        <dbReference type="Proteomes" id="UP000057043"/>
    </source>
</evidence>
<reference evidence="1 2" key="1">
    <citation type="journal article" date="2015" name="MBio">
        <title>Genome-Resolved Metagenomic Analysis Reveals Roles for Candidate Phyla and Other Microbial Community Members in Biogeochemical Transformations in Oil Reservoirs.</title>
        <authorList>
            <person name="Hu P."/>
            <person name="Tom L."/>
            <person name="Singh A."/>
            <person name="Thomas B.C."/>
            <person name="Baker B.J."/>
            <person name="Piceno Y.M."/>
            <person name="Andersen G.L."/>
            <person name="Banfield J.F."/>
        </authorList>
    </citation>
    <scope>NUCLEOTIDE SEQUENCE [LARGE SCALE GENOMIC DNA]</scope>
    <source>
        <strain evidence="1">57_489</strain>
    </source>
</reference>
<sequence length="86" mass="9608">MLTLSRHLGALTTVWVVSLTDWKLTPQSGLRPSTATTVLEFDKRAKDFSPGFPNQCSTPPTTSSQVMLRHVSEGTSYFRARLDFHP</sequence>
<accession>A0A101FRT5</accession>
<proteinExistence type="predicted"/>
<comment type="caution">
    <text evidence="1">The sequence shown here is derived from an EMBL/GenBank/DDBJ whole genome shotgun (WGS) entry which is preliminary data.</text>
</comment>